<evidence type="ECO:0000256" key="3">
    <source>
        <dbReference type="ARBA" id="ARBA00022490"/>
    </source>
</evidence>
<evidence type="ECO:0000256" key="1">
    <source>
        <dbReference type="ARBA" id="ARBA00004496"/>
    </source>
</evidence>
<evidence type="ECO:0000256" key="5">
    <source>
        <dbReference type="PROSITE-ProRule" id="PRU00192"/>
    </source>
</evidence>
<keyword evidence="2 5" id="KW-0728">SH3 domain</keyword>
<dbReference type="InterPro" id="IPR001452">
    <property type="entry name" value="SH3_domain"/>
</dbReference>
<dbReference type="PANTHER" id="PTHR47544">
    <property type="entry name" value="RHO GUANINE NUCLEOTIDE EXCHANGE FACTOR 4"/>
    <property type="match status" value="1"/>
</dbReference>
<feature type="region of interest" description="Disordered" evidence="6">
    <location>
        <begin position="225"/>
        <end position="260"/>
    </location>
</feature>
<evidence type="ECO:0000313" key="10">
    <source>
        <dbReference type="EMBL" id="KAG7487314.1"/>
    </source>
</evidence>
<feature type="compositionally biased region" description="Basic and acidic residues" evidence="6">
    <location>
        <begin position="732"/>
        <end position="741"/>
    </location>
</feature>
<accession>A0A9D3QB77</accession>
<evidence type="ECO:0000259" key="9">
    <source>
        <dbReference type="PROSITE" id="PS50010"/>
    </source>
</evidence>
<dbReference type="PROSITE" id="PS50010">
    <property type="entry name" value="DH_2"/>
    <property type="match status" value="1"/>
</dbReference>
<protein>
    <recommendedName>
        <fullName evidence="12">Spermatogenesis-associated protein 13</fullName>
    </recommendedName>
</protein>
<feature type="domain" description="SH3" evidence="7">
    <location>
        <begin position="660"/>
        <end position="719"/>
    </location>
</feature>
<dbReference type="Pfam" id="PF00621">
    <property type="entry name" value="RhoGEF"/>
    <property type="match status" value="1"/>
</dbReference>
<feature type="compositionally biased region" description="Low complexity" evidence="6">
    <location>
        <begin position="365"/>
        <end position="382"/>
    </location>
</feature>
<dbReference type="Proteomes" id="UP001046870">
    <property type="component" value="Chromosome 2"/>
</dbReference>
<sequence length="1168" mass="127976">MKKAWQCDEAPPTSEAPPSCPSGILGEEEPGGRAGDWTDSSGNGVGSFWEGSGESADLREGPQEGRPYHARLLQLLSTPRKRSGSASERPHPPTGPPAAWASLSGLRVMGSFKKLRSSVLQGIQNRGLATANQDAGPGSTANQDTGRDGAANQDMGQSGPASQHSSEEEQRMSNGLAVGLQGAGSSPEASDEEGGAEGGGLQRNSRCSRSIRMAYGVGRIPLQHAGAATANGGPSRGAPGQHAPPPAPSPAPGPAHAAVSAKVLSRLSRSADNLHLFRSPFKRKPPSQPGPEAAAGPLNIKRAASASSVAPRGQSPLRASGRVRKLDCAGSGVPQGNTEGHSHTSLLQPQGALCQQTESWERGNGEQVVSEGSEPSPEGGSEATHPTDTATLGTPLWGADTTTCSEDTPTSDTPTHSVDSPTLDTATPDSPISDSPILDTPTPGTPTPGTPTAAADPPVSPADPPRRRGGRARPRPLSDYGQLASRKFSIPEEEVGHQREEPNGPAQTDCGANGRPGSGQEDCSSGGRLCGPSLQPHHRKRRPSSVIGGVDLYPSSAAEERVDSMHPRPPVPSHQVPPYRAVSARLRPCPLSQSTPIGLDRLGSRPRLHRILSDAGAESSGVLDDSVSEEDGSFDELSDVTPYLQPGTELSKLNEWIASGQVVYAEALWDHVTMEEQELAFKAGDVIRVLDASNKDWWWGVATGGEAWFPSSFVRVRVNQEDAVVAVVTESAESRQEREETQSSTRIQSSEHRDQMRTNVVNEIMNTERVYIKHLKDICEGYLRQCRKHTGMFTPPQLSTIFSNIEEIYRFQRRFLKELERKYNKEEPHKSEIGSCFLLQQEEFGVYSEYCNNHPRACSELQRLMKLRRYRHFFEACRLLQQMIDISIAGFLLTPVQKICKYPLQLGELLKYTPPEHRDHSSVHGAYEAMRKVARLINERKRRLESVDTIAHWQAAILRWEGEDVLSRSSELIHSGELTRVWPDGRTQQRVFFLFDHQMVFCKKDVLRRDLLQYRGRLRTDGLAVRDLPDGRDAQLGLALKHAFRLRDPATREEWTFCARKAQDKPRWLQAFADERRRVQEDQEMGMEITESQRKQAILNARKSKRGKLRSLGYAGCPAPHQPLHPLHQRHVTVPTSIPQQPVFSLAEPRRKPSHLWSSLARHALFRK</sequence>
<keyword evidence="4" id="KW-0344">Guanine-nucleotide releasing factor</keyword>
<dbReference type="EMBL" id="JAFDVH010000002">
    <property type="protein sequence ID" value="KAG7487314.1"/>
    <property type="molecule type" value="Genomic_DNA"/>
</dbReference>
<feature type="region of interest" description="Disordered" evidence="6">
    <location>
        <begin position="275"/>
        <end position="551"/>
    </location>
</feature>
<evidence type="ECO:0000259" key="7">
    <source>
        <dbReference type="PROSITE" id="PS50002"/>
    </source>
</evidence>
<dbReference type="InterPro" id="IPR055251">
    <property type="entry name" value="SOS1_NGEF_PH"/>
</dbReference>
<feature type="compositionally biased region" description="Polar residues" evidence="6">
    <location>
        <begin position="154"/>
        <end position="164"/>
    </location>
</feature>
<dbReference type="GO" id="GO:0005085">
    <property type="term" value="F:guanyl-nucleotide exchange factor activity"/>
    <property type="evidence" value="ECO:0007669"/>
    <property type="project" value="UniProtKB-KW"/>
</dbReference>
<dbReference type="SUPFAM" id="SSF50729">
    <property type="entry name" value="PH domain-like"/>
    <property type="match status" value="1"/>
</dbReference>
<dbReference type="InterPro" id="IPR035899">
    <property type="entry name" value="DBL_dom_sf"/>
</dbReference>
<evidence type="ECO:0000256" key="4">
    <source>
        <dbReference type="ARBA" id="ARBA00022658"/>
    </source>
</evidence>
<dbReference type="Gene3D" id="2.30.30.40">
    <property type="entry name" value="SH3 Domains"/>
    <property type="match status" value="1"/>
</dbReference>
<dbReference type="PROSITE" id="PS50002">
    <property type="entry name" value="SH3"/>
    <property type="match status" value="1"/>
</dbReference>
<reference evidence="10" key="1">
    <citation type="submission" date="2021-01" db="EMBL/GenBank/DDBJ databases">
        <authorList>
            <person name="Zahm M."/>
            <person name="Roques C."/>
            <person name="Cabau C."/>
            <person name="Klopp C."/>
            <person name="Donnadieu C."/>
            <person name="Jouanno E."/>
            <person name="Lampietro C."/>
            <person name="Louis A."/>
            <person name="Herpin A."/>
            <person name="Echchiki A."/>
            <person name="Berthelot C."/>
            <person name="Parey E."/>
            <person name="Roest-Crollius H."/>
            <person name="Braasch I."/>
            <person name="Postlethwait J."/>
            <person name="Bobe J."/>
            <person name="Montfort J."/>
            <person name="Bouchez O."/>
            <person name="Begum T."/>
            <person name="Mejri S."/>
            <person name="Adams A."/>
            <person name="Chen W.-J."/>
            <person name="Guiguen Y."/>
        </authorList>
    </citation>
    <scope>NUCLEOTIDE SEQUENCE</scope>
    <source>
        <strain evidence="10">YG-15Mar2019-1</strain>
        <tissue evidence="10">Brain</tissue>
    </source>
</reference>
<evidence type="ECO:0000256" key="6">
    <source>
        <dbReference type="SAM" id="MobiDB-lite"/>
    </source>
</evidence>
<evidence type="ECO:0000256" key="2">
    <source>
        <dbReference type="ARBA" id="ARBA00022443"/>
    </source>
</evidence>
<dbReference type="SMART" id="SM00233">
    <property type="entry name" value="PH"/>
    <property type="match status" value="1"/>
</dbReference>
<dbReference type="Pfam" id="PF22697">
    <property type="entry name" value="SOS1_NGEF_PH"/>
    <property type="match status" value="1"/>
</dbReference>
<dbReference type="Gene3D" id="2.30.29.30">
    <property type="entry name" value="Pleckstrin-homology domain (PH domain)/Phosphotyrosine-binding domain (PTB)"/>
    <property type="match status" value="1"/>
</dbReference>
<dbReference type="CDD" id="cd00160">
    <property type="entry name" value="RhoGEF"/>
    <property type="match status" value="1"/>
</dbReference>
<dbReference type="PROSITE" id="PS50003">
    <property type="entry name" value="PH_DOMAIN"/>
    <property type="match status" value="1"/>
</dbReference>
<keyword evidence="3" id="KW-0963">Cytoplasm</keyword>
<dbReference type="SUPFAM" id="SSF50044">
    <property type="entry name" value="SH3-domain"/>
    <property type="match status" value="1"/>
</dbReference>
<feature type="domain" description="DH" evidence="9">
    <location>
        <begin position="756"/>
        <end position="940"/>
    </location>
</feature>
<feature type="region of interest" description="Disordered" evidence="6">
    <location>
        <begin position="128"/>
        <end position="207"/>
    </location>
</feature>
<feature type="compositionally biased region" description="Polar residues" evidence="6">
    <location>
        <begin position="334"/>
        <end position="358"/>
    </location>
</feature>
<feature type="region of interest" description="Disordered" evidence="6">
    <location>
        <begin position="731"/>
        <end position="753"/>
    </location>
</feature>
<gene>
    <name evidence="10" type="ORF">MATL_G00021770</name>
</gene>
<dbReference type="InterPro" id="IPR001849">
    <property type="entry name" value="PH_domain"/>
</dbReference>
<name>A0A9D3QB77_MEGAT</name>
<comment type="caution">
    <text evidence="10">The sequence shown here is derived from an EMBL/GenBank/DDBJ whole genome shotgun (WGS) entry which is preliminary data.</text>
</comment>
<organism evidence="10 11">
    <name type="scientific">Megalops atlanticus</name>
    <name type="common">Tarpon</name>
    <name type="synonym">Clupea gigantea</name>
    <dbReference type="NCBI Taxonomy" id="7932"/>
    <lineage>
        <taxon>Eukaryota</taxon>
        <taxon>Metazoa</taxon>
        <taxon>Chordata</taxon>
        <taxon>Craniata</taxon>
        <taxon>Vertebrata</taxon>
        <taxon>Euteleostomi</taxon>
        <taxon>Actinopterygii</taxon>
        <taxon>Neopterygii</taxon>
        <taxon>Teleostei</taxon>
        <taxon>Elopiformes</taxon>
        <taxon>Megalopidae</taxon>
        <taxon>Megalops</taxon>
    </lineage>
</organism>
<feature type="domain" description="PH" evidence="8">
    <location>
        <begin position="971"/>
        <end position="1077"/>
    </location>
</feature>
<dbReference type="InterPro" id="IPR000219">
    <property type="entry name" value="DH_dom"/>
</dbReference>
<keyword evidence="11" id="KW-1185">Reference proteome</keyword>
<dbReference type="SMART" id="SM00325">
    <property type="entry name" value="RhoGEF"/>
    <property type="match status" value="1"/>
</dbReference>
<dbReference type="SMART" id="SM00326">
    <property type="entry name" value="SH3"/>
    <property type="match status" value="1"/>
</dbReference>
<feature type="compositionally biased region" description="Basic and acidic residues" evidence="6">
    <location>
        <begin position="56"/>
        <end position="67"/>
    </location>
</feature>
<dbReference type="FunFam" id="1.20.900.10:FF:000002">
    <property type="entry name" value="Rho guanine nucleotide exchange factor 9"/>
    <property type="match status" value="1"/>
</dbReference>
<feature type="compositionally biased region" description="Polar residues" evidence="6">
    <location>
        <begin position="400"/>
        <end position="433"/>
    </location>
</feature>
<dbReference type="PANTHER" id="PTHR47544:SF5">
    <property type="entry name" value="SPERMATOGENESIS-ASSOCIATED 13"/>
    <property type="match status" value="1"/>
</dbReference>
<feature type="compositionally biased region" description="Pro residues" evidence="6">
    <location>
        <begin position="242"/>
        <end position="253"/>
    </location>
</feature>
<comment type="subcellular location">
    <subcellularLocation>
        <location evidence="1">Cytoplasm</location>
    </subcellularLocation>
</comment>
<dbReference type="InterPro" id="IPR036028">
    <property type="entry name" value="SH3-like_dom_sf"/>
</dbReference>
<dbReference type="Pfam" id="PF00018">
    <property type="entry name" value="SH3_1"/>
    <property type="match status" value="1"/>
</dbReference>
<dbReference type="Gene3D" id="1.20.900.10">
    <property type="entry name" value="Dbl homology (DH) domain"/>
    <property type="match status" value="1"/>
</dbReference>
<dbReference type="OrthoDB" id="660555at2759"/>
<dbReference type="InterPro" id="IPR011993">
    <property type="entry name" value="PH-like_dom_sf"/>
</dbReference>
<dbReference type="GO" id="GO:0005737">
    <property type="term" value="C:cytoplasm"/>
    <property type="evidence" value="ECO:0007669"/>
    <property type="project" value="UniProtKB-SubCell"/>
</dbReference>
<evidence type="ECO:0000313" key="11">
    <source>
        <dbReference type="Proteomes" id="UP001046870"/>
    </source>
</evidence>
<evidence type="ECO:0000259" key="8">
    <source>
        <dbReference type="PROSITE" id="PS50003"/>
    </source>
</evidence>
<evidence type="ECO:0008006" key="12">
    <source>
        <dbReference type="Google" id="ProtNLM"/>
    </source>
</evidence>
<dbReference type="AlphaFoldDB" id="A0A9D3QB77"/>
<dbReference type="SUPFAM" id="SSF48065">
    <property type="entry name" value="DBL homology domain (DH-domain)"/>
    <property type="match status" value="1"/>
</dbReference>
<dbReference type="CDD" id="cd01224">
    <property type="entry name" value="PH_Collybistin_ASEF"/>
    <property type="match status" value="1"/>
</dbReference>
<feature type="region of interest" description="Disordered" evidence="6">
    <location>
        <begin position="1"/>
        <end position="102"/>
    </location>
</feature>
<proteinExistence type="predicted"/>